<dbReference type="EMBL" id="WNKT01000035">
    <property type="protein sequence ID" value="MTW22254.1"/>
    <property type="molecule type" value="Genomic_DNA"/>
</dbReference>
<reference evidence="16 17" key="1">
    <citation type="submission" date="2019-11" db="EMBL/GenBank/DDBJ databases">
        <title>Whole-genome sequence of the anaerobic purple sulfur bacterium Allochromatium palmeri DSM 15591.</title>
        <authorList>
            <person name="Kyndt J.A."/>
            <person name="Meyer T.E."/>
        </authorList>
    </citation>
    <scope>NUCLEOTIDE SEQUENCE [LARGE SCALE GENOMIC DNA]</scope>
    <source>
        <strain evidence="16 17">DSM 15591</strain>
    </source>
</reference>
<evidence type="ECO:0000256" key="12">
    <source>
        <dbReference type="ARBA" id="ARBA00023065"/>
    </source>
</evidence>
<feature type="transmembrane region" description="Helical" evidence="14">
    <location>
        <begin position="447"/>
        <end position="471"/>
    </location>
</feature>
<keyword evidence="12" id="KW-0406">Ion transport</keyword>
<dbReference type="GO" id="GO:0140581">
    <property type="term" value="F:P-type monovalent copper transporter activity"/>
    <property type="evidence" value="ECO:0007669"/>
    <property type="project" value="UniProtKB-EC"/>
</dbReference>
<dbReference type="PANTHER" id="PTHR43520">
    <property type="entry name" value="ATP7, ISOFORM B"/>
    <property type="match status" value="1"/>
</dbReference>
<dbReference type="InterPro" id="IPR044492">
    <property type="entry name" value="P_typ_ATPase_HD_dom"/>
</dbReference>
<evidence type="ECO:0000259" key="15">
    <source>
        <dbReference type="PROSITE" id="PS50846"/>
    </source>
</evidence>
<keyword evidence="16" id="KW-0378">Hydrolase</keyword>
<dbReference type="OrthoDB" id="9814270at2"/>
<evidence type="ECO:0000256" key="13">
    <source>
        <dbReference type="ARBA" id="ARBA00023136"/>
    </source>
</evidence>
<keyword evidence="6 14" id="KW-0812">Transmembrane</keyword>
<dbReference type="Pfam" id="PF00122">
    <property type="entry name" value="E1-E2_ATPase"/>
    <property type="match status" value="1"/>
</dbReference>
<dbReference type="InterPro" id="IPR008250">
    <property type="entry name" value="ATPase_P-typ_transduc_dom_A_sf"/>
</dbReference>
<dbReference type="RefSeq" id="WP_155450823.1">
    <property type="nucleotide sequence ID" value="NZ_WNKT01000035.1"/>
</dbReference>
<evidence type="ECO:0000256" key="2">
    <source>
        <dbReference type="ARBA" id="ARBA00006024"/>
    </source>
</evidence>
<gene>
    <name evidence="16" type="primary">cadA</name>
    <name evidence="16" type="ORF">GJ668_14320</name>
</gene>
<dbReference type="CDD" id="cd00371">
    <property type="entry name" value="HMA"/>
    <property type="match status" value="2"/>
</dbReference>
<dbReference type="GO" id="GO:0005524">
    <property type="term" value="F:ATP binding"/>
    <property type="evidence" value="ECO:0007669"/>
    <property type="project" value="UniProtKB-UniRule"/>
</dbReference>
<comment type="caution">
    <text evidence="16">The sequence shown here is derived from an EMBL/GenBank/DDBJ whole genome shotgun (WGS) entry which is preliminary data.</text>
</comment>
<dbReference type="PROSITE" id="PS01047">
    <property type="entry name" value="HMA_1"/>
    <property type="match status" value="2"/>
</dbReference>
<dbReference type="InterPro" id="IPR023214">
    <property type="entry name" value="HAD_sf"/>
</dbReference>
<dbReference type="Gene3D" id="3.40.1110.10">
    <property type="entry name" value="Calcium-transporting ATPase, cytoplasmic domain N"/>
    <property type="match status" value="1"/>
</dbReference>
<keyword evidence="5 14" id="KW-1003">Cell membrane</keyword>
<dbReference type="NCBIfam" id="TIGR01511">
    <property type="entry name" value="ATPase-IB1_Cu"/>
    <property type="match status" value="1"/>
</dbReference>
<feature type="transmembrane region" description="Helical" evidence="14">
    <location>
        <begin position="232"/>
        <end position="249"/>
    </location>
</feature>
<dbReference type="PROSITE" id="PS00154">
    <property type="entry name" value="ATPASE_E1_E2"/>
    <property type="match status" value="1"/>
</dbReference>
<protein>
    <recommendedName>
        <fullName evidence="3">P-type Cu(+) transporter</fullName>
        <ecNumber evidence="3">7.2.2.8</ecNumber>
    </recommendedName>
</protein>
<dbReference type="Pfam" id="PF00702">
    <property type="entry name" value="Hydrolase"/>
    <property type="match status" value="1"/>
</dbReference>
<dbReference type="EC" id="7.2.2.8" evidence="3"/>
<keyword evidence="4" id="KW-0813">Transport</keyword>
<dbReference type="SFLD" id="SFLDG00002">
    <property type="entry name" value="C1.7:_P-type_atpase_like"/>
    <property type="match status" value="1"/>
</dbReference>
<dbReference type="AlphaFoldDB" id="A0A6N8EIV1"/>
<evidence type="ECO:0000256" key="6">
    <source>
        <dbReference type="ARBA" id="ARBA00022692"/>
    </source>
</evidence>
<evidence type="ECO:0000256" key="10">
    <source>
        <dbReference type="ARBA" id="ARBA00022967"/>
    </source>
</evidence>
<organism evidence="16 17">
    <name type="scientific">Allochromatium palmeri</name>
    <dbReference type="NCBI Taxonomy" id="231048"/>
    <lineage>
        <taxon>Bacteria</taxon>
        <taxon>Pseudomonadati</taxon>
        <taxon>Pseudomonadota</taxon>
        <taxon>Gammaproteobacteria</taxon>
        <taxon>Chromatiales</taxon>
        <taxon>Chromatiaceae</taxon>
        <taxon>Allochromatium</taxon>
    </lineage>
</organism>
<dbReference type="FunFam" id="2.70.150.10:FF:000020">
    <property type="entry name" value="Copper-exporting P-type ATPase A"/>
    <property type="match status" value="1"/>
</dbReference>
<dbReference type="GO" id="GO:0055070">
    <property type="term" value="P:copper ion homeostasis"/>
    <property type="evidence" value="ECO:0007669"/>
    <property type="project" value="TreeGrafter"/>
</dbReference>
<feature type="transmembrane region" description="Helical" evidence="14">
    <location>
        <begin position="781"/>
        <end position="800"/>
    </location>
</feature>
<dbReference type="PANTHER" id="PTHR43520:SF8">
    <property type="entry name" value="P-TYPE CU(+) TRANSPORTER"/>
    <property type="match status" value="1"/>
</dbReference>
<dbReference type="InterPro" id="IPR059000">
    <property type="entry name" value="ATPase_P-type_domA"/>
</dbReference>
<dbReference type="NCBIfam" id="TIGR01494">
    <property type="entry name" value="ATPase_P-type"/>
    <property type="match status" value="1"/>
</dbReference>
<keyword evidence="8 14" id="KW-0547">Nucleotide-binding</keyword>
<feature type="transmembrane region" description="Helical" evidence="14">
    <location>
        <begin position="194"/>
        <end position="211"/>
    </location>
</feature>
<dbReference type="Gene3D" id="2.70.150.10">
    <property type="entry name" value="Calcium-transporting ATPase, cytoplasmic transduction domain A"/>
    <property type="match status" value="1"/>
</dbReference>
<feature type="domain" description="HMA" evidence="15">
    <location>
        <begin position="69"/>
        <end position="135"/>
    </location>
</feature>
<keyword evidence="10" id="KW-1278">Translocase</keyword>
<dbReference type="Gene3D" id="3.40.50.1000">
    <property type="entry name" value="HAD superfamily/HAD-like"/>
    <property type="match status" value="1"/>
</dbReference>
<dbReference type="InterPro" id="IPR036163">
    <property type="entry name" value="HMA_dom_sf"/>
</dbReference>
<dbReference type="GO" id="GO:0043682">
    <property type="term" value="F:P-type divalent copper transporter activity"/>
    <property type="evidence" value="ECO:0007669"/>
    <property type="project" value="TreeGrafter"/>
</dbReference>
<dbReference type="SUPFAM" id="SSF81653">
    <property type="entry name" value="Calcium ATPase, transduction domain A"/>
    <property type="match status" value="1"/>
</dbReference>
<dbReference type="Proteomes" id="UP000434044">
    <property type="component" value="Unassembled WGS sequence"/>
</dbReference>
<dbReference type="InterPro" id="IPR023298">
    <property type="entry name" value="ATPase_P-typ_TM_dom_sf"/>
</dbReference>
<keyword evidence="9 14" id="KW-0067">ATP-binding</keyword>
<evidence type="ECO:0000256" key="3">
    <source>
        <dbReference type="ARBA" id="ARBA00012517"/>
    </source>
</evidence>
<feature type="transmembrane region" description="Helical" evidence="14">
    <location>
        <begin position="753"/>
        <end position="775"/>
    </location>
</feature>
<evidence type="ECO:0000256" key="14">
    <source>
        <dbReference type="RuleBase" id="RU362081"/>
    </source>
</evidence>
<evidence type="ECO:0000256" key="7">
    <source>
        <dbReference type="ARBA" id="ARBA00022723"/>
    </source>
</evidence>
<dbReference type="GO" id="GO:0005886">
    <property type="term" value="C:plasma membrane"/>
    <property type="evidence" value="ECO:0007669"/>
    <property type="project" value="UniProtKB-SubCell"/>
</dbReference>
<dbReference type="SFLD" id="SFLDF00027">
    <property type="entry name" value="p-type_atpase"/>
    <property type="match status" value="1"/>
</dbReference>
<proteinExistence type="inferred from homology"/>
<dbReference type="SUPFAM" id="SSF81665">
    <property type="entry name" value="Calcium ATPase, transmembrane domain M"/>
    <property type="match status" value="1"/>
</dbReference>
<evidence type="ECO:0000256" key="1">
    <source>
        <dbReference type="ARBA" id="ARBA00004651"/>
    </source>
</evidence>
<feature type="transmembrane region" description="Helical" evidence="14">
    <location>
        <begin position="159"/>
        <end position="182"/>
    </location>
</feature>
<evidence type="ECO:0000313" key="16">
    <source>
        <dbReference type="EMBL" id="MTW22254.1"/>
    </source>
</evidence>
<sequence>MTQELRIGVGGLNCASCVARVERVIVNHPGVESAEVNLASGLALVRFEQTSVPELLEAVRAAGYTPVTESVTLGVGGLKCASCVSGVERRLRSLPGVLEANVNLSTESANVVYLPATVSRERLAQTIRAAGYEARLPDQPQESDETRQARELGRLKRDLLFAAALSLPLLLISMGPMLLPGLHALMERLAPMTVWHWLQLLLATPVVFWSGRRFFSRGVKELTQFSPGMDSLVMLGSGAAYGYSLLVLTRPQLFPAGTAHLYFEAAAVIVTLILFGRYLEAIAKGRTSQAIRRLLHLQPPTARLLEAEGETEIPAEAVVPGDVLLVRPGERLPVDGTLIEGVSHVDESMISGEPVPVRKEPGDAVIGGTLNQTGAFRYRATHVGADSVLARIVQLVQEAQSGKPPIQRLADRIAAVFVPIVMGIAVLTFGVWLWLGPEPALNQAFVAAVSVLLIACPCAMGLATPTAILVASGRGASLGLLFRQGAALETLARVDTVVFDKTGTLTEGRPALTVLTAFDLDENAALALAASVEQHSEHPLGAAIVAAARARGLSLTEPSEVEAHPGLGIRARVDGQMIVVGARRWLEQLGVDLEPASVSGENSTATLIHIAVDGRLIAVLGVSDPIKPGSREAIGRLAAQGLDVALLTGDGRPTAESVARELGIGRVLAEVMPADKSAEIARLQAEGRRVAFVGDGINDAPALAQADVGIAIGTGTDIAIESGSVVLMRGDPRGVADAVALARLTLRTIRLNFVWAYGYNVALIPLAAGVFWPFTGWQLDPMFAAGAMSLSSLFVVTNSLRLRTALSG</sequence>
<dbReference type="InterPro" id="IPR006121">
    <property type="entry name" value="HMA_dom"/>
</dbReference>
<dbReference type="SUPFAM" id="SSF56784">
    <property type="entry name" value="HAD-like"/>
    <property type="match status" value="1"/>
</dbReference>
<dbReference type="Gene3D" id="3.30.70.100">
    <property type="match status" value="2"/>
</dbReference>
<accession>A0A6N8EIV1</accession>
<feature type="transmembrane region" description="Helical" evidence="14">
    <location>
        <begin position="413"/>
        <end position="435"/>
    </location>
</feature>
<evidence type="ECO:0000256" key="11">
    <source>
        <dbReference type="ARBA" id="ARBA00022989"/>
    </source>
</evidence>
<dbReference type="Pfam" id="PF00403">
    <property type="entry name" value="HMA"/>
    <property type="match status" value="2"/>
</dbReference>
<comment type="subcellular location">
    <subcellularLocation>
        <location evidence="1">Cell membrane</location>
        <topology evidence="1">Multi-pass membrane protein</topology>
    </subcellularLocation>
</comment>
<dbReference type="CDD" id="cd02094">
    <property type="entry name" value="P-type_ATPase_Cu-like"/>
    <property type="match status" value="1"/>
</dbReference>
<dbReference type="GO" id="GO:0016887">
    <property type="term" value="F:ATP hydrolysis activity"/>
    <property type="evidence" value="ECO:0007669"/>
    <property type="project" value="InterPro"/>
</dbReference>
<evidence type="ECO:0000256" key="9">
    <source>
        <dbReference type="ARBA" id="ARBA00022840"/>
    </source>
</evidence>
<dbReference type="InterPro" id="IPR036412">
    <property type="entry name" value="HAD-like_sf"/>
</dbReference>
<evidence type="ECO:0000256" key="4">
    <source>
        <dbReference type="ARBA" id="ARBA00022448"/>
    </source>
</evidence>
<keyword evidence="13 14" id="KW-0472">Membrane</keyword>
<evidence type="ECO:0000256" key="5">
    <source>
        <dbReference type="ARBA" id="ARBA00022475"/>
    </source>
</evidence>
<dbReference type="FunFam" id="3.30.70.100:FF:000005">
    <property type="entry name" value="Copper-exporting P-type ATPase A"/>
    <property type="match status" value="1"/>
</dbReference>
<feature type="domain" description="HMA" evidence="15">
    <location>
        <begin position="3"/>
        <end position="67"/>
    </location>
</feature>
<keyword evidence="7 14" id="KW-0479">Metal-binding</keyword>
<dbReference type="InterPro" id="IPR017969">
    <property type="entry name" value="Heavy-metal-associated_CS"/>
</dbReference>
<dbReference type="InterPro" id="IPR018303">
    <property type="entry name" value="ATPase_P-typ_P_site"/>
</dbReference>
<dbReference type="SUPFAM" id="SSF55008">
    <property type="entry name" value="HMA, heavy metal-associated domain"/>
    <property type="match status" value="2"/>
</dbReference>
<evidence type="ECO:0000313" key="17">
    <source>
        <dbReference type="Proteomes" id="UP000434044"/>
    </source>
</evidence>
<dbReference type="InterPro" id="IPR023299">
    <property type="entry name" value="ATPase_P-typ_cyto_dom_N"/>
</dbReference>
<dbReference type="InterPro" id="IPR027256">
    <property type="entry name" value="P-typ_ATPase_IB"/>
</dbReference>
<dbReference type="PRINTS" id="PR00119">
    <property type="entry name" value="CATATPASE"/>
</dbReference>
<dbReference type="GO" id="GO:0005507">
    <property type="term" value="F:copper ion binding"/>
    <property type="evidence" value="ECO:0007669"/>
    <property type="project" value="TreeGrafter"/>
</dbReference>
<dbReference type="PRINTS" id="PR00943">
    <property type="entry name" value="CUATPASE"/>
</dbReference>
<dbReference type="SFLD" id="SFLDS00003">
    <property type="entry name" value="Haloacid_Dehalogenase"/>
    <property type="match status" value="1"/>
</dbReference>
<keyword evidence="17" id="KW-1185">Reference proteome</keyword>
<comment type="similarity">
    <text evidence="2 14">Belongs to the cation transport ATPase (P-type) (TC 3.A.3) family. Type IB subfamily.</text>
</comment>
<keyword evidence="11 14" id="KW-1133">Transmembrane helix</keyword>
<name>A0A6N8EIV1_9GAMM</name>
<dbReference type="InterPro" id="IPR001757">
    <property type="entry name" value="P_typ_ATPase"/>
</dbReference>
<dbReference type="GO" id="GO:0060003">
    <property type="term" value="P:copper ion export"/>
    <property type="evidence" value="ECO:0007669"/>
    <property type="project" value="UniProtKB-ARBA"/>
</dbReference>
<evidence type="ECO:0000256" key="8">
    <source>
        <dbReference type="ARBA" id="ARBA00022741"/>
    </source>
</evidence>
<dbReference type="PRINTS" id="PR00942">
    <property type="entry name" value="CUATPASEI"/>
</dbReference>
<dbReference type="PROSITE" id="PS50846">
    <property type="entry name" value="HMA_2"/>
    <property type="match status" value="2"/>
</dbReference>
<dbReference type="NCBIfam" id="TIGR01525">
    <property type="entry name" value="ATPase-IB_hvy"/>
    <property type="match status" value="1"/>
</dbReference>
<dbReference type="NCBIfam" id="TIGR01512">
    <property type="entry name" value="ATPase-IB2_Cd"/>
    <property type="match status" value="1"/>
</dbReference>
<feature type="transmembrane region" description="Helical" evidence="14">
    <location>
        <begin position="261"/>
        <end position="279"/>
    </location>
</feature>